<sequence>MATICIYTLIGTDLAPMIATRIITLTPEAGPRIAGAIVLGSILLWPLALVLLLRRPR</sequence>
<keyword evidence="1" id="KW-0812">Transmembrane</keyword>
<comment type="caution">
    <text evidence="2">The sequence shown here is derived from an EMBL/GenBank/DDBJ whole genome shotgun (WGS) entry which is preliminary data.</text>
</comment>
<proteinExistence type="predicted"/>
<evidence type="ECO:0000256" key="1">
    <source>
        <dbReference type="SAM" id="Phobius"/>
    </source>
</evidence>
<gene>
    <name evidence="2" type="ORF">ACFQ08_04050</name>
</gene>
<evidence type="ECO:0000313" key="2">
    <source>
        <dbReference type="EMBL" id="MFD0883728.1"/>
    </source>
</evidence>
<dbReference type="Proteomes" id="UP001597024">
    <property type="component" value="Unassembled WGS sequence"/>
</dbReference>
<keyword evidence="3" id="KW-1185">Reference proteome</keyword>
<reference evidence="3" key="1">
    <citation type="journal article" date="2019" name="Int. J. Syst. Evol. Microbiol.">
        <title>The Global Catalogue of Microorganisms (GCM) 10K type strain sequencing project: providing services to taxonomists for standard genome sequencing and annotation.</title>
        <authorList>
            <consortium name="The Broad Institute Genomics Platform"/>
            <consortium name="The Broad Institute Genome Sequencing Center for Infectious Disease"/>
            <person name="Wu L."/>
            <person name="Ma J."/>
        </authorList>
    </citation>
    <scope>NUCLEOTIDE SEQUENCE [LARGE SCALE GENOMIC DNA]</scope>
    <source>
        <strain evidence="3">CCUG 62974</strain>
    </source>
</reference>
<dbReference type="EMBL" id="JBHTHX010000066">
    <property type="protein sequence ID" value="MFD0883728.1"/>
    <property type="molecule type" value="Genomic_DNA"/>
</dbReference>
<accession>A0ABW3DIJ1</accession>
<keyword evidence="1" id="KW-0472">Membrane</keyword>
<protein>
    <submittedName>
        <fullName evidence="2">Uncharacterized protein</fullName>
    </submittedName>
</protein>
<organism evidence="2 3">
    <name type="scientific">Streptosporangium algeriense</name>
    <dbReference type="NCBI Taxonomy" id="1682748"/>
    <lineage>
        <taxon>Bacteria</taxon>
        <taxon>Bacillati</taxon>
        <taxon>Actinomycetota</taxon>
        <taxon>Actinomycetes</taxon>
        <taxon>Streptosporangiales</taxon>
        <taxon>Streptosporangiaceae</taxon>
        <taxon>Streptosporangium</taxon>
    </lineage>
</organism>
<evidence type="ECO:0000313" key="3">
    <source>
        <dbReference type="Proteomes" id="UP001597024"/>
    </source>
</evidence>
<keyword evidence="1" id="KW-1133">Transmembrane helix</keyword>
<name>A0ABW3DIJ1_9ACTN</name>
<feature type="transmembrane region" description="Helical" evidence="1">
    <location>
        <begin position="33"/>
        <end position="53"/>
    </location>
</feature>